<sequence length="127" mass="15109">MILFLKFTFSLDEFVFWANVNVKNNVISSQNLNISRSMISRSGGEFTYQCEIDSKKHDDMDILRYLNFHKDLLFDCFTNERVSVRSELLKTTTNVSNSIYLTLYPIYFTIDFKQNSVVIYKFQKRQK</sequence>
<reference evidence="1 2" key="1">
    <citation type="submission" date="2020-11" db="EMBL/GenBank/DDBJ databases">
        <authorList>
            <person name="Peeters C."/>
        </authorList>
    </citation>
    <scope>NUCLEOTIDE SEQUENCE [LARGE SCALE GENOMIC DNA]</scope>
    <source>
        <strain evidence="1 2">LMG 7974</strain>
    </source>
</reference>
<keyword evidence="2" id="KW-1185">Reference proteome</keyword>
<dbReference type="EMBL" id="CAJHOF010000002">
    <property type="protein sequence ID" value="CAD7287484.1"/>
    <property type="molecule type" value="Genomic_DNA"/>
</dbReference>
<dbReference type="Proteomes" id="UP000789803">
    <property type="component" value="Unassembled WGS sequence"/>
</dbReference>
<proteinExistence type="predicted"/>
<evidence type="ECO:0008006" key="3">
    <source>
        <dbReference type="Google" id="ProtNLM"/>
    </source>
</evidence>
<evidence type="ECO:0000313" key="2">
    <source>
        <dbReference type="Proteomes" id="UP000789803"/>
    </source>
</evidence>
<protein>
    <recommendedName>
        <fullName evidence="3">Flagellar-associated protein FlgQ</fullName>
    </recommendedName>
</protein>
<gene>
    <name evidence="1" type="ORF">LMG7974_00363</name>
</gene>
<name>A0ABM8Q3Y8_9BACT</name>
<organism evidence="1 2">
    <name type="scientific">Campylobacter majalis</name>
    <dbReference type="NCBI Taxonomy" id="2790656"/>
    <lineage>
        <taxon>Bacteria</taxon>
        <taxon>Pseudomonadati</taxon>
        <taxon>Campylobacterota</taxon>
        <taxon>Epsilonproteobacteria</taxon>
        <taxon>Campylobacterales</taxon>
        <taxon>Campylobacteraceae</taxon>
        <taxon>Campylobacter</taxon>
    </lineage>
</organism>
<evidence type="ECO:0000313" key="1">
    <source>
        <dbReference type="EMBL" id="CAD7287484.1"/>
    </source>
</evidence>
<comment type="caution">
    <text evidence="1">The sequence shown here is derived from an EMBL/GenBank/DDBJ whole genome shotgun (WGS) entry which is preliminary data.</text>
</comment>
<accession>A0ABM8Q3Y8</accession>